<feature type="compositionally biased region" description="Low complexity" evidence="3">
    <location>
        <begin position="466"/>
        <end position="477"/>
    </location>
</feature>
<feature type="region of interest" description="Disordered" evidence="3">
    <location>
        <begin position="887"/>
        <end position="937"/>
    </location>
</feature>
<evidence type="ECO:0000256" key="3">
    <source>
        <dbReference type="SAM" id="MobiDB-lite"/>
    </source>
</evidence>
<dbReference type="PANTHER" id="PTHR22792:SF132">
    <property type="entry name" value="LA-RELATED PROTEIN 1"/>
    <property type="match status" value="1"/>
</dbReference>
<evidence type="ECO:0000313" key="5">
    <source>
        <dbReference type="EMBL" id="KAF2276204.1"/>
    </source>
</evidence>
<feature type="compositionally biased region" description="Basic and acidic residues" evidence="3">
    <location>
        <begin position="551"/>
        <end position="567"/>
    </location>
</feature>
<feature type="compositionally biased region" description="Low complexity" evidence="3">
    <location>
        <begin position="192"/>
        <end position="201"/>
    </location>
</feature>
<feature type="compositionally biased region" description="Basic and acidic residues" evidence="3">
    <location>
        <begin position="147"/>
        <end position="167"/>
    </location>
</feature>
<dbReference type="GO" id="GO:0005829">
    <property type="term" value="C:cytosol"/>
    <property type="evidence" value="ECO:0007669"/>
    <property type="project" value="TreeGrafter"/>
</dbReference>
<feature type="compositionally biased region" description="Polar residues" evidence="3">
    <location>
        <begin position="350"/>
        <end position="360"/>
    </location>
</feature>
<evidence type="ECO:0000313" key="6">
    <source>
        <dbReference type="Proteomes" id="UP000800097"/>
    </source>
</evidence>
<dbReference type="InterPro" id="IPR006630">
    <property type="entry name" value="La_HTH"/>
</dbReference>
<feature type="compositionally biased region" description="Polar residues" evidence="3">
    <location>
        <begin position="122"/>
        <end position="146"/>
    </location>
</feature>
<feature type="compositionally biased region" description="Basic and acidic residues" evidence="3">
    <location>
        <begin position="491"/>
        <end position="506"/>
    </location>
</feature>
<dbReference type="GO" id="GO:0003723">
    <property type="term" value="F:RNA binding"/>
    <property type="evidence" value="ECO:0007669"/>
    <property type="project" value="UniProtKB-UniRule"/>
</dbReference>
<proteinExistence type="predicted"/>
<dbReference type="AlphaFoldDB" id="A0A6A6JIZ0"/>
<dbReference type="GO" id="GO:0010494">
    <property type="term" value="C:cytoplasmic stress granule"/>
    <property type="evidence" value="ECO:0007669"/>
    <property type="project" value="TreeGrafter"/>
</dbReference>
<dbReference type="OrthoDB" id="340227at2759"/>
<gene>
    <name evidence="5" type="ORF">EI97DRAFT_52301</name>
</gene>
<feature type="compositionally biased region" description="Basic and acidic residues" evidence="3">
    <location>
        <begin position="527"/>
        <end position="536"/>
    </location>
</feature>
<dbReference type="CDD" id="cd07323">
    <property type="entry name" value="LAM"/>
    <property type="match status" value="1"/>
</dbReference>
<evidence type="ECO:0000259" key="4">
    <source>
        <dbReference type="PROSITE" id="PS50961"/>
    </source>
</evidence>
<dbReference type="GO" id="GO:0045727">
    <property type="term" value="P:positive regulation of translation"/>
    <property type="evidence" value="ECO:0007669"/>
    <property type="project" value="TreeGrafter"/>
</dbReference>
<keyword evidence="6" id="KW-1185">Reference proteome</keyword>
<feature type="compositionally biased region" description="Polar residues" evidence="3">
    <location>
        <begin position="590"/>
        <end position="634"/>
    </location>
</feature>
<dbReference type="SUPFAM" id="SSF46785">
    <property type="entry name" value="Winged helix' DNA-binding domain"/>
    <property type="match status" value="1"/>
</dbReference>
<feature type="compositionally biased region" description="Polar residues" evidence="3">
    <location>
        <begin position="202"/>
        <end position="219"/>
    </location>
</feature>
<feature type="compositionally biased region" description="Basic and acidic residues" evidence="3">
    <location>
        <begin position="310"/>
        <end position="331"/>
    </location>
</feature>
<dbReference type="InterPro" id="IPR036388">
    <property type="entry name" value="WH-like_DNA-bd_sf"/>
</dbReference>
<evidence type="ECO:0000256" key="2">
    <source>
        <dbReference type="PROSITE-ProRule" id="PRU00332"/>
    </source>
</evidence>
<feature type="compositionally biased region" description="Basic and acidic residues" evidence="3">
    <location>
        <begin position="72"/>
        <end position="83"/>
    </location>
</feature>
<organism evidence="5 6">
    <name type="scientific">Westerdykella ornata</name>
    <dbReference type="NCBI Taxonomy" id="318751"/>
    <lineage>
        <taxon>Eukaryota</taxon>
        <taxon>Fungi</taxon>
        <taxon>Dikarya</taxon>
        <taxon>Ascomycota</taxon>
        <taxon>Pezizomycotina</taxon>
        <taxon>Dothideomycetes</taxon>
        <taxon>Pleosporomycetidae</taxon>
        <taxon>Pleosporales</taxon>
        <taxon>Sporormiaceae</taxon>
        <taxon>Westerdykella</taxon>
    </lineage>
</organism>
<feature type="compositionally biased region" description="Polar residues" evidence="3">
    <location>
        <begin position="898"/>
        <end position="913"/>
    </location>
</feature>
<feature type="compositionally biased region" description="Basic and acidic residues" evidence="3">
    <location>
        <begin position="232"/>
        <end position="285"/>
    </location>
</feature>
<dbReference type="SMART" id="SM00715">
    <property type="entry name" value="LA"/>
    <property type="match status" value="1"/>
</dbReference>
<feature type="domain" description="HTH La-type RNA-binding" evidence="4">
    <location>
        <begin position="680"/>
        <end position="774"/>
    </location>
</feature>
<feature type="compositionally biased region" description="Polar residues" evidence="3">
    <location>
        <begin position="427"/>
        <end position="440"/>
    </location>
</feature>
<feature type="compositionally biased region" description="Polar residues" evidence="3">
    <location>
        <begin position="87"/>
        <end position="115"/>
    </location>
</feature>
<reference evidence="5" key="1">
    <citation type="journal article" date="2020" name="Stud. Mycol.">
        <title>101 Dothideomycetes genomes: a test case for predicting lifestyles and emergence of pathogens.</title>
        <authorList>
            <person name="Haridas S."/>
            <person name="Albert R."/>
            <person name="Binder M."/>
            <person name="Bloem J."/>
            <person name="Labutti K."/>
            <person name="Salamov A."/>
            <person name="Andreopoulos B."/>
            <person name="Baker S."/>
            <person name="Barry K."/>
            <person name="Bills G."/>
            <person name="Bluhm B."/>
            <person name="Cannon C."/>
            <person name="Castanera R."/>
            <person name="Culley D."/>
            <person name="Daum C."/>
            <person name="Ezra D."/>
            <person name="Gonzalez J."/>
            <person name="Henrissat B."/>
            <person name="Kuo A."/>
            <person name="Liang C."/>
            <person name="Lipzen A."/>
            <person name="Lutzoni F."/>
            <person name="Magnuson J."/>
            <person name="Mondo S."/>
            <person name="Nolan M."/>
            <person name="Ohm R."/>
            <person name="Pangilinan J."/>
            <person name="Park H.-J."/>
            <person name="Ramirez L."/>
            <person name="Alfaro M."/>
            <person name="Sun H."/>
            <person name="Tritt A."/>
            <person name="Yoshinaga Y."/>
            <person name="Zwiers L.-H."/>
            <person name="Turgeon B."/>
            <person name="Goodwin S."/>
            <person name="Spatafora J."/>
            <person name="Crous P."/>
            <person name="Grigoriev I."/>
        </authorList>
    </citation>
    <scope>NUCLEOTIDE SEQUENCE</scope>
    <source>
        <strain evidence="5">CBS 379.55</strain>
    </source>
</reference>
<evidence type="ECO:0000256" key="1">
    <source>
        <dbReference type="ARBA" id="ARBA00022884"/>
    </source>
</evidence>
<sequence length="937" mass="99950">MTASTNRTGADGASAPVPFSYAQAAKGLSNNATSNPAKQPSGTSTPAKDDATNSTAIPLASVPSWADDAEQLESRDEKRDTRPQKVQVPSKQGPQDTAATFAVTSPSSGAPSSITAKDDDVSSVQNASSESTSNWENKSQASTSVDKISESGKSSEKAKAKSSEKGPIKPLQEAPVPAVNPWARRADELKAKAAQKIAAPKVNTSVAPASANAAQSPLSPTKKAAKGISHSEGQDAKEKGVSGDFRPKGRDDERASSGRKESKAELDSDKARKGYKSRPADKEPRAAASVLPLPPDRDQESWPTPDIAVDEERRKAQSKSDKTDVERKEPSSSRPHGKQEWVPVPYTPTVVFNTPLPSTMSSRRGGRGGGRGGSQANGRNGNMPGSSGSVEKDASAPQTNGDVGKRGRSDVSSGRDSFAKEARAVSVGSSGVNESRSTVQGEEKPGKTMSGTEADGRRRVSVPAEAGSGSQSASQNNTFPRQYGQRPNKGRRGDVTHQGEKRKEGEGTGQGRDASHDRRTSTANHAELADEGERRSSHPHAAQNGQSRLASNERRQYGSFSGRDRARGAGRGPRGAPFQNPAGHQFANGHANNMHGSSTFAMRSPTTFHPDQNAYFSAGSQQNRSYRGGHRSQSVAGDGIYGRAPAYPAGAQQIPPIQTFMSGVYDYQMMSPMSAVPYSPYGYDSLITLVTTQVEYYFSVDNLCKDMFLRKHMDSQGYVFLSVIADFNRVKQLTTDMELLKFVCYNAPSIDFRVGVDGRERVRRREGWQQWVLSMSERDPSAQNDGSELQSPPVLHMNGFDPAPYPGYSTSSTVANGFPAGNNPETRLQQADSTQNGALDGQAPNGINGFVGVNGHYEMSTKAVSGDPDSFPDAQVETLSVIAHIRGQPQVPDPPLSASGTRSNGSFDSNNDLQDGLEETRHQQFALKVDGVSTERG</sequence>
<protein>
    <recommendedName>
        <fullName evidence="4">HTH La-type RNA-binding domain-containing protein</fullName>
    </recommendedName>
</protein>
<dbReference type="PANTHER" id="PTHR22792">
    <property type="entry name" value="LUPUS LA PROTEIN-RELATED"/>
    <property type="match status" value="1"/>
</dbReference>
<feature type="region of interest" description="Disordered" evidence="3">
    <location>
        <begin position="26"/>
        <end position="634"/>
    </location>
</feature>
<dbReference type="PROSITE" id="PS50961">
    <property type="entry name" value="HTH_LA"/>
    <property type="match status" value="1"/>
</dbReference>
<dbReference type="RefSeq" id="XP_033653743.1">
    <property type="nucleotide sequence ID" value="XM_033802875.1"/>
</dbReference>
<dbReference type="Gene3D" id="1.10.10.10">
    <property type="entry name" value="Winged helix-like DNA-binding domain superfamily/Winged helix DNA-binding domain"/>
    <property type="match status" value="1"/>
</dbReference>
<dbReference type="InterPro" id="IPR036390">
    <property type="entry name" value="WH_DNA-bd_sf"/>
</dbReference>
<dbReference type="GeneID" id="54556050"/>
<keyword evidence="1 2" id="KW-0694">RNA-binding</keyword>
<dbReference type="InterPro" id="IPR045180">
    <property type="entry name" value="La_dom_prot"/>
</dbReference>
<name>A0A6A6JIZ0_WESOR</name>
<dbReference type="Proteomes" id="UP000800097">
    <property type="component" value="Unassembled WGS sequence"/>
</dbReference>
<feature type="compositionally biased region" description="Polar residues" evidence="3">
    <location>
        <begin position="28"/>
        <end position="56"/>
    </location>
</feature>
<dbReference type="Pfam" id="PF05383">
    <property type="entry name" value="La"/>
    <property type="match status" value="1"/>
</dbReference>
<accession>A0A6A6JIZ0</accession>
<dbReference type="EMBL" id="ML986494">
    <property type="protein sequence ID" value="KAF2276204.1"/>
    <property type="molecule type" value="Genomic_DNA"/>
</dbReference>